<proteinExistence type="inferred from homology"/>
<feature type="domain" description="Pyrrolo-quinoline quinone repeat" evidence="5">
    <location>
        <begin position="168"/>
        <end position="764"/>
    </location>
</feature>
<dbReference type="GO" id="GO:0008876">
    <property type="term" value="F:quinoprotein glucose dehydrogenase activity"/>
    <property type="evidence" value="ECO:0007669"/>
    <property type="project" value="TreeGrafter"/>
</dbReference>
<evidence type="ECO:0000256" key="2">
    <source>
        <dbReference type="ARBA" id="ARBA00008156"/>
    </source>
</evidence>
<dbReference type="EMBL" id="PDET01000010">
    <property type="protein sequence ID" value="PRD14499.1"/>
    <property type="molecule type" value="Genomic_DNA"/>
</dbReference>
<evidence type="ECO:0000259" key="5">
    <source>
        <dbReference type="Pfam" id="PF01011"/>
    </source>
</evidence>
<dbReference type="OrthoDB" id="9794322at2"/>
<comment type="similarity">
    <text evidence="2">Belongs to the bacterial PQQ dehydrogenase family.</text>
</comment>
<feature type="transmembrane region" description="Helical" evidence="4">
    <location>
        <begin position="83"/>
        <end position="104"/>
    </location>
</feature>
<organism evidence="6 7">
    <name type="scientific">Pantoea coffeiphila</name>
    <dbReference type="NCBI Taxonomy" id="1465635"/>
    <lineage>
        <taxon>Bacteria</taxon>
        <taxon>Pseudomonadati</taxon>
        <taxon>Pseudomonadota</taxon>
        <taxon>Gammaproteobacteria</taxon>
        <taxon>Enterobacterales</taxon>
        <taxon>Erwiniaceae</taxon>
        <taxon>Pantoea</taxon>
    </lineage>
</organism>
<evidence type="ECO:0000256" key="4">
    <source>
        <dbReference type="SAM" id="Phobius"/>
    </source>
</evidence>
<name>A0A2S9I9M7_9GAMM</name>
<dbReference type="RefSeq" id="WP_105593563.1">
    <property type="nucleotide sequence ID" value="NZ_PDET01000010.1"/>
</dbReference>
<reference evidence="6 7" key="1">
    <citation type="submission" date="2017-10" db="EMBL/GenBank/DDBJ databases">
        <title>Draft genome of two endophytic bacteria isolated from 'guarana' Paullinia cupana (Mart.) Ducke.</title>
        <authorList>
            <person name="Siqueira K.A."/>
            <person name="Liotti R.G."/>
            <person name="Mendes T.A."/>
            <person name="Soares M.A."/>
        </authorList>
    </citation>
    <scope>NUCLEOTIDE SEQUENCE [LARGE SCALE GENOMIC DNA]</scope>
    <source>
        <strain evidence="6 7">342</strain>
    </source>
</reference>
<dbReference type="InterPro" id="IPR018391">
    <property type="entry name" value="PQQ_b-propeller_rpt"/>
</dbReference>
<dbReference type="GO" id="GO:0048038">
    <property type="term" value="F:quinone binding"/>
    <property type="evidence" value="ECO:0007669"/>
    <property type="project" value="InterPro"/>
</dbReference>
<comment type="cofactor">
    <cofactor evidence="1">
        <name>pyrroloquinoline quinone</name>
        <dbReference type="ChEBI" id="CHEBI:58442"/>
    </cofactor>
</comment>
<dbReference type="Pfam" id="PF01011">
    <property type="entry name" value="PQQ"/>
    <property type="match status" value="1"/>
</dbReference>
<dbReference type="InterPro" id="IPR011047">
    <property type="entry name" value="Quinoprotein_ADH-like_sf"/>
</dbReference>
<dbReference type="Gene3D" id="2.140.10.10">
    <property type="entry name" value="Quinoprotein alcohol dehydrogenase-like superfamily"/>
    <property type="match status" value="1"/>
</dbReference>
<dbReference type="InterPro" id="IPR017511">
    <property type="entry name" value="PQQ_mDH"/>
</dbReference>
<keyword evidence="3" id="KW-0560">Oxidoreductase</keyword>
<keyword evidence="4" id="KW-0812">Transmembrane</keyword>
<feature type="transmembrane region" description="Helical" evidence="4">
    <location>
        <begin position="37"/>
        <end position="54"/>
    </location>
</feature>
<dbReference type="GO" id="GO:0016020">
    <property type="term" value="C:membrane"/>
    <property type="evidence" value="ECO:0007669"/>
    <property type="project" value="InterPro"/>
</dbReference>
<accession>A0A2S9I9M7</accession>
<feature type="transmembrane region" description="Helical" evidence="4">
    <location>
        <begin position="7"/>
        <end position="31"/>
    </location>
</feature>
<dbReference type="PANTHER" id="PTHR32303">
    <property type="entry name" value="QUINOPROTEIN ALCOHOL DEHYDROGENASE (CYTOCHROME C)"/>
    <property type="match status" value="1"/>
</dbReference>
<dbReference type="AlphaFoldDB" id="A0A2S9I9M7"/>
<dbReference type="SUPFAM" id="SSF50998">
    <property type="entry name" value="Quinoprotein alcohol dehydrogenase-like"/>
    <property type="match status" value="1"/>
</dbReference>
<protein>
    <submittedName>
        <fullName evidence="6">Membrane-bound PQQ-dependent dehydrogenase, glucose/quinate/shikimate family</fullName>
    </submittedName>
</protein>
<gene>
    <name evidence="6" type="ORF">CQW29_15125</name>
</gene>
<keyword evidence="7" id="KW-1185">Reference proteome</keyword>
<sequence length="790" mass="85486">MNNSRNIVVTIIGAALLLLGLGLAAGGAYLISLGGSWFYLPAGLAMAASGLGLIRQKGWALYVAWALLIVSLIWAFSEVGTDFWQLVPRTVTFLVVALLVTLSAPTLRKADLGRVISCKLAAGVSAVLAIGIIAIFAGMFRPHPEVEATADKVPVLDEKAADDSGNDWTAYGRNTGGQRFAQFDQINTTNVKDLKVAWTYHTGDLAINGSEYQTTPLKVGNTMYVCTPLNKVIALDPVTGKEKWRFDPKIEETSGNKTWKRCRGVAYTELSEAPQDGTQPAIAGNKRIISTTNDGRIFSLDAETGKLDESFGDKGFVNLLNGLGPTAHGSYYLTSAPLAADGVVMVGGKLNDNLTTGEASGVVRGYDSRSGKLLWAWDASRGAKDSTPLPEGEIYPIETPNFWGTAAYDAKLGIAYFPTGNQTPDFWTGNRHPYSDEYNDSVVAVELKTGKEVWHFRTANQDQFDYDVSSQPILYDMPGKDGTVTPVLIQLTKRGQVFVLDRRTGKPVVEVEQRKVSTDAMPGMKVAETQPYSAISVGTKALKESDMWGASIFDQLYCRVQFKEMRWEGEFTPLSDKKRTLIYPGYYGGFNWGGGAIDVSTGTLIVNDIRMAQWGQFIKREDADARGLQATTEGEYSEQLGTPWGVERGMFISPLGVPCFKPPFGSMTAIDLATGKTRWQVPMGTIKDAPIHGVAPGLDIPLGMPTMGGPLVTKGGLTFFHGSLDYYVRALDNNTGKELWRGRLPVGGQGAPMTYIGEDGKQYIVVVAGGATRTGTNDNRGDDVIAYALP</sequence>
<dbReference type="NCBIfam" id="TIGR03074">
    <property type="entry name" value="PQQ_membr_DH"/>
    <property type="match status" value="1"/>
</dbReference>
<dbReference type="PANTHER" id="PTHR32303:SF4">
    <property type="entry name" value="QUINOPROTEIN GLUCOSE DEHYDROGENASE"/>
    <property type="match status" value="1"/>
</dbReference>
<feature type="transmembrane region" description="Helical" evidence="4">
    <location>
        <begin position="59"/>
        <end position="77"/>
    </location>
</feature>
<dbReference type="Proteomes" id="UP000239181">
    <property type="component" value="Unassembled WGS sequence"/>
</dbReference>
<keyword evidence="4" id="KW-0472">Membrane</keyword>
<evidence type="ECO:0000313" key="6">
    <source>
        <dbReference type="EMBL" id="PRD14499.1"/>
    </source>
</evidence>
<keyword evidence="4" id="KW-1133">Transmembrane helix</keyword>
<feature type="transmembrane region" description="Helical" evidence="4">
    <location>
        <begin position="116"/>
        <end position="140"/>
    </location>
</feature>
<evidence type="ECO:0000313" key="7">
    <source>
        <dbReference type="Proteomes" id="UP000239181"/>
    </source>
</evidence>
<evidence type="ECO:0000256" key="1">
    <source>
        <dbReference type="ARBA" id="ARBA00001931"/>
    </source>
</evidence>
<dbReference type="InterPro" id="IPR002372">
    <property type="entry name" value="PQQ_rpt_dom"/>
</dbReference>
<comment type="caution">
    <text evidence="6">The sequence shown here is derived from an EMBL/GenBank/DDBJ whole genome shotgun (WGS) entry which is preliminary data.</text>
</comment>
<dbReference type="CDD" id="cd10280">
    <property type="entry name" value="PQQ_mGDH"/>
    <property type="match status" value="1"/>
</dbReference>
<dbReference type="SMART" id="SM00564">
    <property type="entry name" value="PQQ"/>
    <property type="match status" value="6"/>
</dbReference>
<evidence type="ECO:0000256" key="3">
    <source>
        <dbReference type="ARBA" id="ARBA00023002"/>
    </source>
</evidence>